<dbReference type="EMBL" id="CP023067">
    <property type="protein sequence ID" value="ASY63594.1"/>
    <property type="molecule type" value="Genomic_DNA"/>
</dbReference>
<sequence>MKQKIFLMDAGVARGKTHQIVEHLATTDTKAIIGTQQHKLSLEIKERLIANGASEDEILVISTKTDKKCRSKFRTAVASGKYRIIFADHSVVLGRYPGTEQYDLFIDEVPTIEKTVRFKKMPKRIQEVMNILFDHQITAESSYYELRLTPQVALEIEAILKEYRNEDEDSVISYNKKFINLCYAITNSQDVRVEVRASEILKWKAGETPYVTFYQSFKPSIISVYRSATIAAANIHNADFFHQWQDVADFEDHPLCENLRKDVSELKSHLIKIWFLSEEHGTWYRLNQLGYQYFLDCVADAVAAHPELGNAPYIFCTRKADENGDPYHWKYEGKGLPGIRLPSNVKGIDGFKHINIALHLAPVNPPPAVFNHKRDRYGQTSEDVKESIPYEGHYQFMARTSIRDYASDAEVHLIVLDRAAANALQRKFKCANPKPLDIGIPELWGAQVEAATSTERSKNSRARAKAIRDDHALTEQYDGFKIIHWEKKESKFLRQNPMDWWKLTSKCEEDANNLVLPANAPRPQFREGDLSDLNNHKLKGNIKSTKLAILDIDEARLPPKPLSDFLYDCGWSHFIYASRSNTADLYSFRVVIGLSEAVNAENYRRIIELVVADIATYFELDKRPKDYPIDRSKLSINSRFFSPTVPDSGHGFFIKRHIMAGGMAFEAKFLDVKWFLSRNQVFDPEAAATFENAPAPKATAERLDPETILAKWETKPGEGKGNEHLFRCAIELKKNGWTEYETNAFLSTACERNRFGEGTDRDAKTTVRNVYAWKGNRSPSAV</sequence>
<dbReference type="AlphaFoldDB" id="A0A249PD51"/>
<organism evidence="1 2">
    <name type="scientific">Sinorhizobium sojae CCBAU 05684</name>
    <dbReference type="NCBI Taxonomy" id="716928"/>
    <lineage>
        <taxon>Bacteria</taxon>
        <taxon>Pseudomonadati</taxon>
        <taxon>Pseudomonadota</taxon>
        <taxon>Alphaproteobacteria</taxon>
        <taxon>Hyphomicrobiales</taxon>
        <taxon>Rhizobiaceae</taxon>
        <taxon>Sinorhizobium/Ensifer group</taxon>
        <taxon>Sinorhizobium</taxon>
    </lineage>
</organism>
<proteinExistence type="predicted"/>
<dbReference type="RefSeq" id="WP_034851019.1">
    <property type="nucleotide sequence ID" value="NZ_AJQT01000008.1"/>
</dbReference>
<protein>
    <submittedName>
        <fullName evidence="1">Uncharacterized protein</fullName>
    </submittedName>
</protein>
<dbReference type="KEGG" id="esj:SJ05684_c21530"/>
<keyword evidence="2" id="KW-1185">Reference proteome</keyword>
<dbReference type="Proteomes" id="UP000217211">
    <property type="component" value="Chromosome"/>
</dbReference>
<gene>
    <name evidence="1" type="ORF">SJ05684_c21530</name>
</gene>
<dbReference type="OrthoDB" id="8409976at2"/>
<evidence type="ECO:0000313" key="2">
    <source>
        <dbReference type="Proteomes" id="UP000217211"/>
    </source>
</evidence>
<name>A0A249PD51_9HYPH</name>
<accession>A0A249PD51</accession>
<reference evidence="1 2" key="1">
    <citation type="submission" date="2017-08" db="EMBL/GenBank/DDBJ databases">
        <title>Multipartite genome sequences of Sinorhizobium species nodulating soybeans.</title>
        <authorList>
            <person name="Tian C.F."/>
        </authorList>
    </citation>
    <scope>NUCLEOTIDE SEQUENCE [LARGE SCALE GENOMIC DNA]</scope>
    <source>
        <strain evidence="1 2">CCBAU 05684</strain>
    </source>
</reference>
<evidence type="ECO:0000313" key="1">
    <source>
        <dbReference type="EMBL" id="ASY63594.1"/>
    </source>
</evidence>
<dbReference type="STRING" id="716928.GCA_000261485_00289"/>
<dbReference type="eggNOG" id="COG1061">
    <property type="taxonomic scope" value="Bacteria"/>
</dbReference>